<dbReference type="Pfam" id="PF02687">
    <property type="entry name" value="FtsX"/>
    <property type="match status" value="1"/>
</dbReference>
<evidence type="ECO:0000256" key="3">
    <source>
        <dbReference type="ARBA" id="ARBA00021907"/>
    </source>
</evidence>
<feature type="domain" description="ABC3 transporter permease C-terminal" evidence="12">
    <location>
        <begin position="179"/>
        <end position="289"/>
    </location>
</feature>
<evidence type="ECO:0000256" key="9">
    <source>
        <dbReference type="ARBA" id="ARBA00023306"/>
    </source>
</evidence>
<evidence type="ECO:0000259" key="13">
    <source>
        <dbReference type="Pfam" id="PF18075"/>
    </source>
</evidence>
<feature type="domain" description="FtsX extracellular" evidence="13">
    <location>
        <begin position="64"/>
        <end position="156"/>
    </location>
</feature>
<dbReference type="InterPro" id="IPR004513">
    <property type="entry name" value="FtsX"/>
</dbReference>
<organism evidence="14 15">
    <name type="scientific">candidate division WOR-3 bacterium JGI_Cruoil_03_51_56</name>
    <dbReference type="NCBI Taxonomy" id="1973747"/>
    <lineage>
        <taxon>Bacteria</taxon>
        <taxon>Bacteria division WOR-3</taxon>
    </lineage>
</organism>
<feature type="transmembrane region" description="Helical" evidence="11">
    <location>
        <begin position="233"/>
        <end position="258"/>
    </location>
</feature>
<reference evidence="14 15" key="1">
    <citation type="submission" date="2017-07" db="EMBL/GenBank/DDBJ databases">
        <title>Recovery of genomes from metagenomes via a dereplication, aggregation, and scoring strategy.</title>
        <authorList>
            <person name="Sieber C.M."/>
            <person name="Probst A.J."/>
            <person name="Sharrar A."/>
            <person name="Thomas B.C."/>
            <person name="Hess M."/>
            <person name="Tringe S.G."/>
            <person name="Banfield J.F."/>
        </authorList>
    </citation>
    <scope>NUCLEOTIDE SEQUENCE [LARGE SCALE GENOMIC DNA]</scope>
    <source>
        <strain evidence="14">JGI_Cruoil_03_51_56</strain>
    </source>
</reference>
<gene>
    <name evidence="14" type="ORF">CH330_04430</name>
</gene>
<evidence type="ECO:0000259" key="12">
    <source>
        <dbReference type="Pfam" id="PF02687"/>
    </source>
</evidence>
<comment type="caution">
    <text evidence="14">The sequence shown here is derived from an EMBL/GenBank/DDBJ whole genome shotgun (WGS) entry which is preliminary data.</text>
</comment>
<accession>A0A235BUN0</accession>
<comment type="similarity">
    <text evidence="2 10">Belongs to the ABC-4 integral membrane protein family. FtsX subfamily.</text>
</comment>
<dbReference type="GO" id="GO:0005886">
    <property type="term" value="C:plasma membrane"/>
    <property type="evidence" value="ECO:0007669"/>
    <property type="project" value="UniProtKB-SubCell"/>
</dbReference>
<keyword evidence="8 10" id="KW-0472">Membrane</keyword>
<feature type="transmembrane region" description="Helical" evidence="11">
    <location>
        <begin position="27"/>
        <end position="50"/>
    </location>
</feature>
<dbReference type="InterPro" id="IPR040690">
    <property type="entry name" value="FtsX_ECD"/>
</dbReference>
<evidence type="ECO:0000256" key="11">
    <source>
        <dbReference type="SAM" id="Phobius"/>
    </source>
</evidence>
<name>A0A235BUN0_UNCW3</name>
<evidence type="ECO:0000256" key="1">
    <source>
        <dbReference type="ARBA" id="ARBA00004651"/>
    </source>
</evidence>
<keyword evidence="7 11" id="KW-1133">Transmembrane helix</keyword>
<dbReference type="PANTHER" id="PTHR47755:SF1">
    <property type="entry name" value="CELL DIVISION PROTEIN FTSX"/>
    <property type="match status" value="1"/>
</dbReference>
<evidence type="ECO:0000256" key="5">
    <source>
        <dbReference type="ARBA" id="ARBA00022618"/>
    </source>
</evidence>
<keyword evidence="9 10" id="KW-0131">Cell cycle</keyword>
<sequence length="289" mass="30963">MQVESSEMQISHILQETGRSINRNRTAFSLATSVQAVCLTLLSIFLVLTFNLGAVVHSASKNIQLNVFLSPDADTQSLQGRIRRVTGVADTRLVTKEEALAELRTEMDKDAEVIDALGTNPLPASIRVSLLPGYASPAALASLEKKVGLLPGVTEVWSGRESLSKLDQILRTAIGIGIAILVIVSLSVIFIVFQTVDSSIVTRSSEIEIMELVGASRSTVQVPFILEGTLQGFLGGIIAFILVFILGRIISFVLPAPIFPFGSLLAIDLVLGGLLGFLGSVIALNRIRR</sequence>
<dbReference type="AlphaFoldDB" id="A0A235BUN0"/>
<keyword evidence="5 10" id="KW-0132">Cell division</keyword>
<dbReference type="EMBL" id="NOZP01000080">
    <property type="protein sequence ID" value="OYD15906.1"/>
    <property type="molecule type" value="Genomic_DNA"/>
</dbReference>
<evidence type="ECO:0000256" key="7">
    <source>
        <dbReference type="ARBA" id="ARBA00022989"/>
    </source>
</evidence>
<dbReference type="PIRSF" id="PIRSF003097">
    <property type="entry name" value="FtsX"/>
    <property type="match status" value="1"/>
</dbReference>
<dbReference type="PANTHER" id="PTHR47755">
    <property type="entry name" value="CELL DIVISION PROTEIN FTSX"/>
    <property type="match status" value="1"/>
</dbReference>
<keyword evidence="4 10" id="KW-1003">Cell membrane</keyword>
<keyword evidence="6 11" id="KW-0812">Transmembrane</keyword>
<evidence type="ECO:0000256" key="2">
    <source>
        <dbReference type="ARBA" id="ARBA00007379"/>
    </source>
</evidence>
<evidence type="ECO:0000256" key="8">
    <source>
        <dbReference type="ARBA" id="ARBA00023136"/>
    </source>
</evidence>
<proteinExistence type="inferred from homology"/>
<evidence type="ECO:0000256" key="6">
    <source>
        <dbReference type="ARBA" id="ARBA00022692"/>
    </source>
</evidence>
<dbReference type="GO" id="GO:0051301">
    <property type="term" value="P:cell division"/>
    <property type="evidence" value="ECO:0007669"/>
    <property type="project" value="UniProtKB-KW"/>
</dbReference>
<dbReference type="Pfam" id="PF18075">
    <property type="entry name" value="FtsX_ECD"/>
    <property type="match status" value="1"/>
</dbReference>
<dbReference type="Gene3D" id="3.30.70.3040">
    <property type="match status" value="1"/>
</dbReference>
<feature type="transmembrane region" description="Helical" evidence="11">
    <location>
        <begin position="169"/>
        <end position="193"/>
    </location>
</feature>
<evidence type="ECO:0000256" key="10">
    <source>
        <dbReference type="PIRNR" id="PIRNR003097"/>
    </source>
</evidence>
<feature type="transmembrane region" description="Helical" evidence="11">
    <location>
        <begin position="264"/>
        <end position="284"/>
    </location>
</feature>
<dbReference type="Proteomes" id="UP000215559">
    <property type="component" value="Unassembled WGS sequence"/>
</dbReference>
<comment type="subcellular location">
    <subcellularLocation>
        <location evidence="1">Cell membrane</location>
        <topology evidence="1">Multi-pass membrane protein</topology>
    </subcellularLocation>
</comment>
<dbReference type="InterPro" id="IPR003838">
    <property type="entry name" value="ABC3_permease_C"/>
</dbReference>
<evidence type="ECO:0000313" key="14">
    <source>
        <dbReference type="EMBL" id="OYD15906.1"/>
    </source>
</evidence>
<evidence type="ECO:0000313" key="15">
    <source>
        <dbReference type="Proteomes" id="UP000215559"/>
    </source>
</evidence>
<evidence type="ECO:0000256" key="4">
    <source>
        <dbReference type="ARBA" id="ARBA00022475"/>
    </source>
</evidence>
<protein>
    <recommendedName>
        <fullName evidence="3 10">Cell division protein FtsX</fullName>
    </recommendedName>
</protein>